<evidence type="ECO:0000256" key="1">
    <source>
        <dbReference type="SAM" id="Phobius"/>
    </source>
</evidence>
<organism evidence="2 3">
    <name type="scientific">Methylobacterium isbiliense</name>
    <dbReference type="NCBI Taxonomy" id="315478"/>
    <lineage>
        <taxon>Bacteria</taxon>
        <taxon>Pseudomonadati</taxon>
        <taxon>Pseudomonadota</taxon>
        <taxon>Alphaproteobacteria</taxon>
        <taxon>Hyphomicrobiales</taxon>
        <taxon>Methylobacteriaceae</taxon>
        <taxon>Methylobacterium</taxon>
    </lineage>
</organism>
<sequence length="80" mass="8989">MKNIQVLERFALKLTIFAGLSAAARHRDFWHQLSTLLYVAALLNVGVALARRERPTAPTLTYWDEAVLALMAGLLIRILN</sequence>
<reference evidence="2" key="2">
    <citation type="submission" date="2021-08" db="EMBL/GenBank/DDBJ databases">
        <authorList>
            <person name="Tani A."/>
            <person name="Ola A."/>
            <person name="Ogura Y."/>
            <person name="Katsura K."/>
            <person name="Hayashi T."/>
        </authorList>
    </citation>
    <scope>NUCLEOTIDE SEQUENCE</scope>
    <source>
        <strain evidence="2">DSM 17168</strain>
    </source>
</reference>
<evidence type="ECO:0000313" key="3">
    <source>
        <dbReference type="Proteomes" id="UP001055153"/>
    </source>
</evidence>
<gene>
    <name evidence="2" type="ORF">GMJLKIPL_4310</name>
</gene>
<dbReference type="RefSeq" id="WP_238238380.1">
    <property type="nucleotide sequence ID" value="NZ_BPQQ01000054.1"/>
</dbReference>
<feature type="transmembrane region" description="Helical" evidence="1">
    <location>
        <begin position="62"/>
        <end position="79"/>
    </location>
</feature>
<keyword evidence="1" id="KW-0472">Membrane</keyword>
<name>A0ABQ4SKE4_9HYPH</name>
<dbReference type="EMBL" id="BPQQ01000054">
    <property type="protein sequence ID" value="GJE02363.1"/>
    <property type="molecule type" value="Genomic_DNA"/>
</dbReference>
<keyword evidence="3" id="KW-1185">Reference proteome</keyword>
<feature type="transmembrane region" description="Helical" evidence="1">
    <location>
        <begin position="33"/>
        <end position="50"/>
    </location>
</feature>
<keyword evidence="1" id="KW-1133">Transmembrane helix</keyword>
<accession>A0ABQ4SKE4</accession>
<dbReference type="Proteomes" id="UP001055153">
    <property type="component" value="Unassembled WGS sequence"/>
</dbReference>
<reference evidence="2" key="1">
    <citation type="journal article" date="2021" name="Front. Microbiol.">
        <title>Comprehensive Comparative Genomics and Phenotyping of Methylobacterium Species.</title>
        <authorList>
            <person name="Alessa O."/>
            <person name="Ogura Y."/>
            <person name="Fujitani Y."/>
            <person name="Takami H."/>
            <person name="Hayashi T."/>
            <person name="Sahin N."/>
            <person name="Tani A."/>
        </authorList>
    </citation>
    <scope>NUCLEOTIDE SEQUENCE</scope>
    <source>
        <strain evidence="2">DSM 17168</strain>
    </source>
</reference>
<proteinExistence type="predicted"/>
<comment type="caution">
    <text evidence="2">The sequence shown here is derived from an EMBL/GenBank/DDBJ whole genome shotgun (WGS) entry which is preliminary data.</text>
</comment>
<keyword evidence="1" id="KW-0812">Transmembrane</keyword>
<protein>
    <submittedName>
        <fullName evidence="2">Uncharacterized protein</fullName>
    </submittedName>
</protein>
<evidence type="ECO:0000313" key="2">
    <source>
        <dbReference type="EMBL" id="GJE02363.1"/>
    </source>
</evidence>